<dbReference type="EC" id="3.1.3.48" evidence="2"/>
<dbReference type="Gene3D" id="3.40.50.2300">
    <property type="match status" value="1"/>
</dbReference>
<evidence type="ECO:0000256" key="3">
    <source>
        <dbReference type="ARBA" id="ARBA00022801"/>
    </source>
</evidence>
<evidence type="ECO:0000259" key="7">
    <source>
        <dbReference type="SMART" id="SM00226"/>
    </source>
</evidence>
<protein>
    <recommendedName>
        <fullName evidence="2">protein-tyrosine-phosphatase</fullName>
        <ecNumber evidence="2">3.1.3.48</ecNumber>
    </recommendedName>
</protein>
<dbReference type="GO" id="GO:0004725">
    <property type="term" value="F:protein tyrosine phosphatase activity"/>
    <property type="evidence" value="ECO:0007669"/>
    <property type="project" value="UniProtKB-EC"/>
</dbReference>
<dbReference type="InterPro" id="IPR023485">
    <property type="entry name" value="Ptyr_pPase"/>
</dbReference>
<keyword evidence="4" id="KW-0904">Protein phosphatase</keyword>
<feature type="active site" description="Nucleophile" evidence="6">
    <location>
        <position position="9"/>
    </location>
</feature>
<organism evidence="8 9">
    <name type="scientific">Rhodanobacter denitrificans</name>
    <dbReference type="NCBI Taxonomy" id="666685"/>
    <lineage>
        <taxon>Bacteria</taxon>
        <taxon>Pseudomonadati</taxon>
        <taxon>Pseudomonadota</taxon>
        <taxon>Gammaproteobacteria</taxon>
        <taxon>Lysobacterales</taxon>
        <taxon>Rhodanobacteraceae</taxon>
        <taxon>Rhodanobacter</taxon>
    </lineage>
</organism>
<gene>
    <name evidence="8" type="ORF">DEO45_07220</name>
</gene>
<dbReference type="RefSeq" id="WP_114341830.1">
    <property type="nucleotide sequence ID" value="NZ_QFWQ01000004.1"/>
</dbReference>
<reference evidence="8 9" key="1">
    <citation type="submission" date="2018-05" db="EMBL/GenBank/DDBJ databases">
        <title>Draft genome sequence of Rhodanobacter denitrificans Yn1 isolated from gold copper mine.</title>
        <authorList>
            <person name="Yang N."/>
            <person name="Mazhar H.S."/>
            <person name="Rensing C."/>
        </authorList>
    </citation>
    <scope>NUCLEOTIDE SEQUENCE [LARGE SCALE GENOMIC DNA]</scope>
    <source>
        <strain evidence="8 9">Yn1</strain>
    </source>
</reference>
<dbReference type="PANTHER" id="PTHR11717:SF31">
    <property type="entry name" value="LOW MOLECULAR WEIGHT PROTEIN-TYROSINE-PHOSPHATASE ETP-RELATED"/>
    <property type="match status" value="1"/>
</dbReference>
<name>A0A368KHJ9_9GAMM</name>
<accession>A0A368KHJ9</accession>
<evidence type="ECO:0000256" key="6">
    <source>
        <dbReference type="PIRSR" id="PIRSR617867-1"/>
    </source>
</evidence>
<feature type="active site" evidence="6">
    <location>
        <position position="15"/>
    </location>
</feature>
<dbReference type="PANTHER" id="PTHR11717">
    <property type="entry name" value="LOW MOLECULAR WEIGHT PROTEIN TYROSINE PHOSPHATASE"/>
    <property type="match status" value="1"/>
</dbReference>
<dbReference type="Proteomes" id="UP000252387">
    <property type="component" value="Unassembled WGS sequence"/>
</dbReference>
<dbReference type="EMBL" id="QFWQ01000004">
    <property type="protein sequence ID" value="RCS30596.1"/>
    <property type="molecule type" value="Genomic_DNA"/>
</dbReference>
<feature type="active site" description="Proton donor" evidence="6">
    <location>
        <position position="117"/>
    </location>
</feature>
<dbReference type="OrthoDB" id="9784339at2"/>
<dbReference type="InterPro" id="IPR036196">
    <property type="entry name" value="Ptyr_pPase_sf"/>
</dbReference>
<comment type="caution">
    <text evidence="8">The sequence shown here is derived from an EMBL/GenBank/DDBJ whole genome shotgun (WGS) entry which is preliminary data.</text>
</comment>
<evidence type="ECO:0000256" key="2">
    <source>
        <dbReference type="ARBA" id="ARBA00013064"/>
    </source>
</evidence>
<dbReference type="SUPFAM" id="SSF52788">
    <property type="entry name" value="Phosphotyrosine protein phosphatases I"/>
    <property type="match status" value="1"/>
</dbReference>
<dbReference type="CDD" id="cd16343">
    <property type="entry name" value="LMWPTP"/>
    <property type="match status" value="1"/>
</dbReference>
<comment type="similarity">
    <text evidence="1">Belongs to the low molecular weight phosphotyrosine protein phosphatase family.</text>
</comment>
<dbReference type="SMART" id="SM00226">
    <property type="entry name" value="LMWPc"/>
    <property type="match status" value="1"/>
</dbReference>
<keyword evidence="9" id="KW-1185">Reference proteome</keyword>
<comment type="catalytic activity">
    <reaction evidence="5">
        <text>O-phospho-L-tyrosyl-[protein] + H2O = L-tyrosyl-[protein] + phosphate</text>
        <dbReference type="Rhea" id="RHEA:10684"/>
        <dbReference type="Rhea" id="RHEA-COMP:10136"/>
        <dbReference type="Rhea" id="RHEA-COMP:20101"/>
        <dbReference type="ChEBI" id="CHEBI:15377"/>
        <dbReference type="ChEBI" id="CHEBI:43474"/>
        <dbReference type="ChEBI" id="CHEBI:46858"/>
        <dbReference type="ChEBI" id="CHEBI:61978"/>
        <dbReference type="EC" id="3.1.3.48"/>
    </reaction>
</comment>
<dbReference type="InterPro" id="IPR050438">
    <property type="entry name" value="LMW_PTPase"/>
</dbReference>
<dbReference type="InterPro" id="IPR017867">
    <property type="entry name" value="Tyr_phospatase_low_mol_wt"/>
</dbReference>
<evidence type="ECO:0000256" key="5">
    <source>
        <dbReference type="ARBA" id="ARBA00051722"/>
    </source>
</evidence>
<dbReference type="PRINTS" id="PR00719">
    <property type="entry name" value="LMWPTPASE"/>
</dbReference>
<evidence type="ECO:0000313" key="8">
    <source>
        <dbReference type="EMBL" id="RCS30596.1"/>
    </source>
</evidence>
<sequence>MFKRILIVCLGNICRSPTAEYLFRQRMESRDIEFCSAGLGALAGSPMDATALQLLAESGIDGAMHRARQLTPSMLREADLVLGMERNHIVTMIQLVPEARGKVYLLDKWLHGSDIPDPYHQQRAAFEHVHEIITRSVCSWQPYL</sequence>
<keyword evidence="3" id="KW-0378">Hydrolase</keyword>
<evidence type="ECO:0000256" key="1">
    <source>
        <dbReference type="ARBA" id="ARBA00011063"/>
    </source>
</evidence>
<dbReference type="AlphaFoldDB" id="A0A368KHJ9"/>
<dbReference type="Pfam" id="PF01451">
    <property type="entry name" value="LMWPc"/>
    <property type="match status" value="1"/>
</dbReference>
<evidence type="ECO:0000313" key="9">
    <source>
        <dbReference type="Proteomes" id="UP000252387"/>
    </source>
</evidence>
<evidence type="ECO:0000256" key="4">
    <source>
        <dbReference type="ARBA" id="ARBA00022912"/>
    </source>
</evidence>
<proteinExistence type="inferred from homology"/>
<feature type="domain" description="Phosphotyrosine protein phosphatase I" evidence="7">
    <location>
        <begin position="3"/>
        <end position="143"/>
    </location>
</feature>